<name>A0A2H0BV94_9BACT</name>
<evidence type="ECO:0000256" key="1">
    <source>
        <dbReference type="SAM" id="Phobius"/>
    </source>
</evidence>
<comment type="caution">
    <text evidence="2">The sequence shown here is derived from an EMBL/GenBank/DDBJ whole genome shotgun (WGS) entry which is preliminary data.</text>
</comment>
<evidence type="ECO:0000313" key="2">
    <source>
        <dbReference type="EMBL" id="PIP60970.1"/>
    </source>
</evidence>
<feature type="transmembrane region" description="Helical" evidence="1">
    <location>
        <begin position="86"/>
        <end position="107"/>
    </location>
</feature>
<dbReference type="AlphaFoldDB" id="A0A2H0BV94"/>
<feature type="transmembrane region" description="Helical" evidence="1">
    <location>
        <begin position="119"/>
        <end position="144"/>
    </location>
</feature>
<evidence type="ECO:0008006" key="4">
    <source>
        <dbReference type="Google" id="ProtNLM"/>
    </source>
</evidence>
<proteinExistence type="predicted"/>
<accession>A0A2H0BV94</accession>
<evidence type="ECO:0000313" key="3">
    <source>
        <dbReference type="Proteomes" id="UP000231581"/>
    </source>
</evidence>
<protein>
    <recommendedName>
        <fullName evidence="4">DUF1761 domain-containing protein</fullName>
    </recommendedName>
</protein>
<keyword evidence="1" id="KW-1133">Transmembrane helix</keyword>
<reference evidence="2 3" key="1">
    <citation type="submission" date="2017-09" db="EMBL/GenBank/DDBJ databases">
        <title>Depth-based differentiation of microbial function through sediment-hosted aquifers and enrichment of novel symbionts in the deep terrestrial subsurface.</title>
        <authorList>
            <person name="Probst A.J."/>
            <person name="Ladd B."/>
            <person name="Jarett J.K."/>
            <person name="Geller-Mcgrath D.E."/>
            <person name="Sieber C.M."/>
            <person name="Emerson J.B."/>
            <person name="Anantharaman K."/>
            <person name="Thomas B.C."/>
            <person name="Malmstrom R."/>
            <person name="Stieglmeier M."/>
            <person name="Klingl A."/>
            <person name="Woyke T."/>
            <person name="Ryan C.M."/>
            <person name="Banfield J.F."/>
        </authorList>
    </citation>
    <scope>NUCLEOTIDE SEQUENCE [LARGE SCALE GENOMIC DNA]</scope>
    <source>
        <strain evidence="2">CG22_combo_CG10-13_8_21_14_all_47_17</strain>
    </source>
</reference>
<organism evidence="2 3">
    <name type="scientific">Candidatus Uhrbacteria bacterium CG22_combo_CG10-13_8_21_14_all_47_17</name>
    <dbReference type="NCBI Taxonomy" id="1975041"/>
    <lineage>
        <taxon>Bacteria</taxon>
        <taxon>Candidatus Uhriibacteriota</taxon>
    </lineage>
</organism>
<feature type="transmembrane region" description="Helical" evidence="1">
    <location>
        <begin position="55"/>
        <end position="74"/>
    </location>
</feature>
<gene>
    <name evidence="2" type="ORF">COX00_00295</name>
</gene>
<keyword evidence="1" id="KW-0472">Membrane</keyword>
<feature type="transmembrane region" description="Helical" evidence="1">
    <location>
        <begin position="6"/>
        <end position="26"/>
    </location>
</feature>
<dbReference type="Proteomes" id="UP000231581">
    <property type="component" value="Unassembled WGS sequence"/>
</dbReference>
<dbReference type="EMBL" id="PCSZ01000009">
    <property type="protein sequence ID" value="PIP60970.1"/>
    <property type="molecule type" value="Genomic_DNA"/>
</dbReference>
<sequence length="147" mass="15911">MWPTILAGVYAGIGAGAILTFLSYVAPHFGAGSYVRDLDPPTISGRKLSKRETQIAGLLIHLGLSSFFGAGYAACVEYQLVPNFSLLPILGWGIVMSLLAGLIVMPLEGHGLFGRKHDAWFMVDAIITNTLWAFLFFALIRIWVIGA</sequence>
<keyword evidence="1" id="KW-0812">Transmembrane</keyword>